<feature type="compositionally biased region" description="Acidic residues" evidence="1">
    <location>
        <begin position="51"/>
        <end position="61"/>
    </location>
</feature>
<organism evidence="2 3">
    <name type="scientific">Candidatus Nomurabacteria bacterium GW2011_GWF2_43_24</name>
    <dbReference type="NCBI Taxonomy" id="1618778"/>
    <lineage>
        <taxon>Bacteria</taxon>
        <taxon>Candidatus Nomuraibacteriota</taxon>
    </lineage>
</organism>
<dbReference type="AlphaFoldDB" id="A0A0G1END8"/>
<evidence type="ECO:0000313" key="2">
    <source>
        <dbReference type="EMBL" id="KKT11505.1"/>
    </source>
</evidence>
<dbReference type="Proteomes" id="UP000033907">
    <property type="component" value="Unassembled WGS sequence"/>
</dbReference>
<reference evidence="2 3" key="1">
    <citation type="journal article" date="2015" name="Nature">
        <title>rRNA introns, odd ribosomes, and small enigmatic genomes across a large radiation of phyla.</title>
        <authorList>
            <person name="Brown C.T."/>
            <person name="Hug L.A."/>
            <person name="Thomas B.C."/>
            <person name="Sharon I."/>
            <person name="Castelle C.J."/>
            <person name="Singh A."/>
            <person name="Wilkins M.J."/>
            <person name="Williams K.H."/>
            <person name="Banfield J.F."/>
        </authorList>
    </citation>
    <scope>NUCLEOTIDE SEQUENCE [LARGE SCALE GENOMIC DNA]</scope>
</reference>
<accession>A0A0G1END8</accession>
<evidence type="ECO:0000313" key="3">
    <source>
        <dbReference type="Proteomes" id="UP000033907"/>
    </source>
</evidence>
<evidence type="ECO:0000256" key="1">
    <source>
        <dbReference type="SAM" id="MobiDB-lite"/>
    </source>
</evidence>
<dbReference type="EMBL" id="LCGH01000005">
    <property type="protein sequence ID" value="KKT11505.1"/>
    <property type="molecule type" value="Genomic_DNA"/>
</dbReference>
<name>A0A0G1END8_9BACT</name>
<sequence>MLQSRKLLVGRLTKLKISIFMHDEDEEIEESIFKMDGDDDLDTVEGMNDFGLDEEDPDRDR</sequence>
<gene>
    <name evidence="2" type="ORF">UV91_C0005G0053</name>
</gene>
<protein>
    <submittedName>
        <fullName evidence="2">Uncharacterized protein</fullName>
    </submittedName>
</protein>
<feature type="region of interest" description="Disordered" evidence="1">
    <location>
        <begin position="37"/>
        <end position="61"/>
    </location>
</feature>
<comment type="caution">
    <text evidence="2">The sequence shown here is derived from an EMBL/GenBank/DDBJ whole genome shotgun (WGS) entry which is preliminary data.</text>
</comment>
<proteinExistence type="predicted"/>